<organism evidence="2 3">
    <name type="scientific">Tagetes erecta</name>
    <name type="common">African marigold</name>
    <dbReference type="NCBI Taxonomy" id="13708"/>
    <lineage>
        <taxon>Eukaryota</taxon>
        <taxon>Viridiplantae</taxon>
        <taxon>Streptophyta</taxon>
        <taxon>Embryophyta</taxon>
        <taxon>Tracheophyta</taxon>
        <taxon>Spermatophyta</taxon>
        <taxon>Magnoliopsida</taxon>
        <taxon>eudicotyledons</taxon>
        <taxon>Gunneridae</taxon>
        <taxon>Pentapetalae</taxon>
        <taxon>asterids</taxon>
        <taxon>campanulids</taxon>
        <taxon>Asterales</taxon>
        <taxon>Asteraceae</taxon>
        <taxon>Asteroideae</taxon>
        <taxon>Heliantheae alliance</taxon>
        <taxon>Tageteae</taxon>
        <taxon>Tagetes</taxon>
    </lineage>
</organism>
<sequence>MAAAAAAASDEAYMKRFEEWMKEYNKEYPTPEEKEMRFSAFKHHLRFVEAQRALGSQCGDCLDSNSDMTEYERITQICCMDLDVRVSYNFSDSSSESRCKCDSSSECESDSECDSDCKSEARACLRLRASNTKEIRRGFLLIVLIRNKTRKMLSS</sequence>
<dbReference type="Proteomes" id="UP001229421">
    <property type="component" value="Unassembled WGS sequence"/>
</dbReference>
<dbReference type="SUPFAM" id="SSF54001">
    <property type="entry name" value="Cysteine proteinases"/>
    <property type="match status" value="1"/>
</dbReference>
<dbReference type="SMART" id="SM00848">
    <property type="entry name" value="Inhibitor_I29"/>
    <property type="match status" value="1"/>
</dbReference>
<evidence type="ECO:0000313" key="2">
    <source>
        <dbReference type="EMBL" id="KAK1437741.1"/>
    </source>
</evidence>
<dbReference type="EMBL" id="JAUHHV010000001">
    <property type="protein sequence ID" value="KAK1437741.1"/>
    <property type="molecule type" value="Genomic_DNA"/>
</dbReference>
<dbReference type="Gene3D" id="1.10.287.2250">
    <property type="match status" value="1"/>
</dbReference>
<evidence type="ECO:0000313" key="3">
    <source>
        <dbReference type="Proteomes" id="UP001229421"/>
    </source>
</evidence>
<proteinExistence type="predicted"/>
<dbReference type="InterPro" id="IPR013201">
    <property type="entry name" value="Prot_inhib_I29"/>
</dbReference>
<comment type="caution">
    <text evidence="2">The sequence shown here is derived from an EMBL/GenBank/DDBJ whole genome shotgun (WGS) entry which is preliminary data.</text>
</comment>
<protein>
    <recommendedName>
        <fullName evidence="1">Cathepsin propeptide inhibitor domain-containing protein</fullName>
    </recommendedName>
</protein>
<evidence type="ECO:0000259" key="1">
    <source>
        <dbReference type="SMART" id="SM00848"/>
    </source>
</evidence>
<dbReference type="InterPro" id="IPR038765">
    <property type="entry name" value="Papain-like_cys_pep_sf"/>
</dbReference>
<keyword evidence="3" id="KW-1185">Reference proteome</keyword>
<name>A0AAD8LES3_TARER</name>
<dbReference type="Pfam" id="PF08246">
    <property type="entry name" value="Inhibitor_I29"/>
    <property type="match status" value="1"/>
</dbReference>
<accession>A0AAD8LES3</accession>
<gene>
    <name evidence="2" type="ORF">QVD17_03539</name>
</gene>
<feature type="domain" description="Cathepsin propeptide inhibitor" evidence="1">
    <location>
        <begin position="17"/>
        <end position="73"/>
    </location>
</feature>
<reference evidence="2" key="1">
    <citation type="journal article" date="2023" name="bioRxiv">
        <title>Improved chromosome-level genome assembly for marigold (Tagetes erecta).</title>
        <authorList>
            <person name="Jiang F."/>
            <person name="Yuan L."/>
            <person name="Wang S."/>
            <person name="Wang H."/>
            <person name="Xu D."/>
            <person name="Wang A."/>
            <person name="Fan W."/>
        </authorList>
    </citation>
    <scope>NUCLEOTIDE SEQUENCE</scope>
    <source>
        <strain evidence="2">WSJ</strain>
        <tissue evidence="2">Leaf</tissue>
    </source>
</reference>
<dbReference type="AlphaFoldDB" id="A0AAD8LES3"/>